<dbReference type="InterPro" id="IPR013656">
    <property type="entry name" value="PAS_4"/>
</dbReference>
<dbReference type="SUPFAM" id="SSF81606">
    <property type="entry name" value="PP2C-like"/>
    <property type="match status" value="1"/>
</dbReference>
<evidence type="ECO:0000256" key="12">
    <source>
        <dbReference type="ARBA" id="ARBA00047761"/>
    </source>
</evidence>
<organism evidence="18 19">
    <name type="scientific">Streptomyces albus (strain ATCC 21838 / DSM 41398 / FERM P-419 / JCM 4703 / NBRC 107858)</name>
    <dbReference type="NCBI Taxonomy" id="1081613"/>
    <lineage>
        <taxon>Bacteria</taxon>
        <taxon>Bacillati</taxon>
        <taxon>Actinomycetota</taxon>
        <taxon>Actinomycetes</taxon>
        <taxon>Kitasatosporales</taxon>
        <taxon>Streptomycetaceae</taxon>
        <taxon>Streptomyces</taxon>
    </lineage>
</organism>
<dbReference type="FunFam" id="3.30.450.20:FF:000120">
    <property type="entry name" value="PAS domain S-box protein"/>
    <property type="match status" value="1"/>
</dbReference>
<dbReference type="SMART" id="SM00091">
    <property type="entry name" value="PAS"/>
    <property type="match status" value="2"/>
</dbReference>
<keyword evidence="7" id="KW-0378">Hydrolase</keyword>
<keyword evidence="10" id="KW-0904">Protein phosphatase</keyword>
<dbReference type="SUPFAM" id="SSF55785">
    <property type="entry name" value="PYP-like sensor domain (PAS domain)"/>
    <property type="match status" value="2"/>
</dbReference>
<dbReference type="Gene3D" id="3.30.450.20">
    <property type="entry name" value="PAS domain"/>
    <property type="match status" value="2"/>
</dbReference>
<keyword evidence="19" id="KW-1185">Reference proteome</keyword>
<dbReference type="EC" id="3.1.3.16" evidence="1"/>
<dbReference type="PROSITE" id="PS50112">
    <property type="entry name" value="PAS"/>
    <property type="match status" value="2"/>
</dbReference>
<dbReference type="EMBL" id="CP010519">
    <property type="protein sequence ID" value="AJE87020.1"/>
    <property type="molecule type" value="Genomic_DNA"/>
</dbReference>
<evidence type="ECO:0000256" key="16">
    <source>
        <dbReference type="SAM" id="MobiDB-lite"/>
    </source>
</evidence>
<gene>
    <name evidence="18" type="ORF">SLNWT_6644</name>
</gene>
<reference evidence="18 19" key="1">
    <citation type="submission" date="2015-01" db="EMBL/GenBank/DDBJ databases">
        <title>Enhanced salinomycin production by adjusting the supply of polyketide extender units in Streptomyce albus DSM 41398.</title>
        <authorList>
            <person name="Lu C."/>
        </authorList>
    </citation>
    <scope>NUCLEOTIDE SEQUENCE [LARGE SCALE GENOMIC DNA]</scope>
    <source>
        <strain evidence="19">ATCC 21838 / DSM 41398 / FERM P-419 / JCM 4703 / NBRC 107858</strain>
    </source>
</reference>
<evidence type="ECO:0000313" key="19">
    <source>
        <dbReference type="Proteomes" id="UP000031523"/>
    </source>
</evidence>
<dbReference type="Gene3D" id="3.60.40.10">
    <property type="entry name" value="PPM-type phosphatase domain"/>
    <property type="match status" value="1"/>
</dbReference>
<dbReference type="InterPro" id="IPR035965">
    <property type="entry name" value="PAS-like_dom_sf"/>
</dbReference>
<proteinExistence type="predicted"/>
<dbReference type="InterPro" id="IPR000014">
    <property type="entry name" value="PAS"/>
</dbReference>
<evidence type="ECO:0000256" key="14">
    <source>
        <dbReference type="ARBA" id="ARBA00075117"/>
    </source>
</evidence>
<dbReference type="KEGG" id="sals:SLNWT_6644"/>
<keyword evidence="4" id="KW-0479">Metal-binding</keyword>
<dbReference type="NCBIfam" id="TIGR00229">
    <property type="entry name" value="sensory_box"/>
    <property type="match status" value="2"/>
</dbReference>
<dbReference type="GO" id="GO:0005524">
    <property type="term" value="F:ATP binding"/>
    <property type="evidence" value="ECO:0007669"/>
    <property type="project" value="UniProtKB-KW"/>
</dbReference>
<comment type="function">
    <text evidence="13">Primarily acts as an independent SigF regulator that is sensitive to the osmosensory signal, mediating the cross talk of PknD with the SigF regulon. Possesses both phosphatase and kinase activities. The kinase domain functions as a classic anti-sigma factor-like kinase to phosphorylate the anti-anti-sigma factor domain at the canonical regulatory site, and the phosphatase domain antagonizes this activity.</text>
</comment>
<feature type="domain" description="PAS" evidence="17">
    <location>
        <begin position="31"/>
        <end position="95"/>
    </location>
</feature>
<evidence type="ECO:0000256" key="7">
    <source>
        <dbReference type="ARBA" id="ARBA00022801"/>
    </source>
</evidence>
<evidence type="ECO:0000256" key="5">
    <source>
        <dbReference type="ARBA" id="ARBA00022741"/>
    </source>
</evidence>
<dbReference type="SMART" id="SM00331">
    <property type="entry name" value="PP2C_SIG"/>
    <property type="match status" value="1"/>
</dbReference>
<dbReference type="InterPro" id="IPR013767">
    <property type="entry name" value="PAS_fold"/>
</dbReference>
<sequence>MGATEPLPGESEAVTGSGDPGEVGSSHTGGLLDVLGVAAVVLDEEGRIRLWSPQAEELFGYRAEEALGQFAGRLLVFDQHLEQVLRLFTQVMESGSSWAGVFPVKHRDGGMRLVEFRNMRLQDEKRGFYALGLATDQARLRRVERDLALSTRLVAQSPIGLAVLDTDLRYVSVNPAEERMNGVPAEDHIGKHIHEVVPFLHDSFTEAMREVLATGVPVLDQYTVGRTPADPDHDHAWSISFFRLEAPNGKVLGVATSSVDVTDRHRAVEEQRHTALTLQRSLLPHTPPRRPGLEVAVRYRPAQETIEIGGDWFDVIPLDGEKTALVVGDVMGSGVVSAATMGQLRTATRTLADLDLSPAQVLHHLDHITDGLGEAIATCVYAVYDPRTAQCHLSLAGHLPPLLHRADGSRTLLDLDPGAPLGGCGPGFTGARIDLHEGDQLVLYTDGLVETRDQPLDEGLRTLLDAFDDPARPIEDTCDLLLYRLRHYGDHDDVALLIARAGPPPDGPGPGP</sequence>
<dbReference type="CDD" id="cd00130">
    <property type="entry name" value="PAS"/>
    <property type="match status" value="2"/>
</dbReference>
<dbReference type="Pfam" id="PF07228">
    <property type="entry name" value="SpoIIE"/>
    <property type="match status" value="1"/>
</dbReference>
<dbReference type="InterPro" id="IPR052016">
    <property type="entry name" value="Bact_Sigma-Reg"/>
</dbReference>
<evidence type="ECO:0000256" key="10">
    <source>
        <dbReference type="ARBA" id="ARBA00022912"/>
    </source>
</evidence>
<evidence type="ECO:0000256" key="9">
    <source>
        <dbReference type="ARBA" id="ARBA00022842"/>
    </source>
</evidence>
<accession>A0A0B5F602</accession>
<dbReference type="Pfam" id="PF08448">
    <property type="entry name" value="PAS_4"/>
    <property type="match status" value="1"/>
</dbReference>
<evidence type="ECO:0000259" key="17">
    <source>
        <dbReference type="PROSITE" id="PS50112"/>
    </source>
</evidence>
<feature type="region of interest" description="Disordered" evidence="16">
    <location>
        <begin position="1"/>
        <end position="25"/>
    </location>
</feature>
<keyword evidence="9" id="KW-0460">Magnesium</keyword>
<protein>
    <recommendedName>
        <fullName evidence="1">protein-serine/threonine phosphatase</fullName>
        <ecNumber evidence="1">3.1.3.16</ecNumber>
    </recommendedName>
    <alternativeName>
        <fullName evidence="15">Protein-serine/threonine phosphatase</fullName>
    </alternativeName>
    <alternativeName>
        <fullName evidence="14">Serine/threonine-protein kinase</fullName>
    </alternativeName>
</protein>
<keyword evidence="3" id="KW-0808">Transferase</keyword>
<evidence type="ECO:0000256" key="3">
    <source>
        <dbReference type="ARBA" id="ARBA00022679"/>
    </source>
</evidence>
<dbReference type="InterPro" id="IPR001932">
    <property type="entry name" value="PPM-type_phosphatase-like_dom"/>
</dbReference>
<keyword evidence="6" id="KW-0418">Kinase</keyword>
<evidence type="ECO:0000256" key="8">
    <source>
        <dbReference type="ARBA" id="ARBA00022840"/>
    </source>
</evidence>
<dbReference type="PANTHER" id="PTHR43156:SF2">
    <property type="entry name" value="STAGE II SPORULATION PROTEIN E"/>
    <property type="match status" value="1"/>
</dbReference>
<evidence type="ECO:0000256" key="15">
    <source>
        <dbReference type="ARBA" id="ARBA00081350"/>
    </source>
</evidence>
<evidence type="ECO:0000256" key="6">
    <source>
        <dbReference type="ARBA" id="ARBA00022777"/>
    </source>
</evidence>
<evidence type="ECO:0000256" key="11">
    <source>
        <dbReference type="ARBA" id="ARBA00023211"/>
    </source>
</evidence>
<dbReference type="Pfam" id="PF00989">
    <property type="entry name" value="PAS"/>
    <property type="match status" value="1"/>
</dbReference>
<dbReference type="Proteomes" id="UP000031523">
    <property type="component" value="Chromosome"/>
</dbReference>
<keyword evidence="2" id="KW-0597">Phosphoprotein</keyword>
<keyword evidence="8" id="KW-0067">ATP-binding</keyword>
<evidence type="ECO:0000256" key="4">
    <source>
        <dbReference type="ARBA" id="ARBA00022723"/>
    </source>
</evidence>
<evidence type="ECO:0000256" key="2">
    <source>
        <dbReference type="ARBA" id="ARBA00022553"/>
    </source>
</evidence>
<dbReference type="GO" id="GO:0004722">
    <property type="term" value="F:protein serine/threonine phosphatase activity"/>
    <property type="evidence" value="ECO:0007669"/>
    <property type="project" value="UniProtKB-EC"/>
</dbReference>
<evidence type="ECO:0000313" key="18">
    <source>
        <dbReference type="EMBL" id="AJE87020.1"/>
    </source>
</evidence>
<dbReference type="GO" id="GO:0016301">
    <property type="term" value="F:kinase activity"/>
    <property type="evidence" value="ECO:0007669"/>
    <property type="project" value="UniProtKB-KW"/>
</dbReference>
<name>A0A0B5F602_STRA4</name>
<dbReference type="GO" id="GO:0006355">
    <property type="term" value="P:regulation of DNA-templated transcription"/>
    <property type="evidence" value="ECO:0007669"/>
    <property type="project" value="InterPro"/>
</dbReference>
<dbReference type="InterPro" id="IPR036457">
    <property type="entry name" value="PPM-type-like_dom_sf"/>
</dbReference>
<dbReference type="PANTHER" id="PTHR43156">
    <property type="entry name" value="STAGE II SPORULATION PROTEIN E-RELATED"/>
    <property type="match status" value="1"/>
</dbReference>
<evidence type="ECO:0000256" key="1">
    <source>
        <dbReference type="ARBA" id="ARBA00013081"/>
    </source>
</evidence>
<keyword evidence="11" id="KW-0464">Manganese</keyword>
<dbReference type="GO" id="GO:0046872">
    <property type="term" value="F:metal ion binding"/>
    <property type="evidence" value="ECO:0007669"/>
    <property type="project" value="UniProtKB-KW"/>
</dbReference>
<keyword evidence="5" id="KW-0547">Nucleotide-binding</keyword>
<comment type="catalytic activity">
    <reaction evidence="12">
        <text>O-phospho-L-seryl-[protein] + H2O = L-seryl-[protein] + phosphate</text>
        <dbReference type="Rhea" id="RHEA:20629"/>
        <dbReference type="Rhea" id="RHEA-COMP:9863"/>
        <dbReference type="Rhea" id="RHEA-COMP:11604"/>
        <dbReference type="ChEBI" id="CHEBI:15377"/>
        <dbReference type="ChEBI" id="CHEBI:29999"/>
        <dbReference type="ChEBI" id="CHEBI:43474"/>
        <dbReference type="ChEBI" id="CHEBI:83421"/>
        <dbReference type="EC" id="3.1.3.16"/>
    </reaction>
</comment>
<dbReference type="FunFam" id="3.60.40.10:FF:000005">
    <property type="entry name" value="Serine/threonine protein phosphatase"/>
    <property type="match status" value="1"/>
</dbReference>
<evidence type="ECO:0000256" key="13">
    <source>
        <dbReference type="ARBA" id="ARBA00056274"/>
    </source>
</evidence>
<feature type="domain" description="PAS" evidence="17">
    <location>
        <begin position="146"/>
        <end position="212"/>
    </location>
</feature>
<dbReference type="AlphaFoldDB" id="A0A0B5F602"/>